<evidence type="ECO:0000313" key="6">
    <source>
        <dbReference type="EMBL" id="MEM5285505.1"/>
    </source>
</evidence>
<dbReference type="Proteomes" id="UP001494588">
    <property type="component" value="Unassembled WGS sequence"/>
</dbReference>
<dbReference type="EMBL" id="JAZHGC010000005">
    <property type="protein sequence ID" value="MEM5285505.1"/>
    <property type="molecule type" value="Genomic_DNA"/>
</dbReference>
<protein>
    <submittedName>
        <fullName evidence="6">Maleylacetate reductase</fullName>
        <ecNumber evidence="6">1.3.1.32</ecNumber>
    </submittedName>
</protein>
<evidence type="ECO:0000259" key="5">
    <source>
        <dbReference type="Pfam" id="PF25137"/>
    </source>
</evidence>
<sequence length="355" mass="37063">MKGFVYQGTPSRVVFEWGALAQLPAEVERLGARRALILATPEQHVLADEVARVLGERAAGVHAQAVMHVPVDVARAAREAAATLDADCCIAVGGGSTIGLGKAIALESSLPIIAVPTTYAGSEMTPIYGLTEGRVKRTGRDLRVLPRTVVYDPSLTLTLPPSISAASGVNAIAHAVEALYAEDANPVISLMAQESIRALGAALPAIVRTPDDADARSRALYGAWLAGSCLGAVGMALHHKLCHTLGGTFNLPHAQTHAAMLPHTAHYNHEAASDALARVAQALGGQHASEAGPLLYELNRTLGIPVSLAEIGMPEAGLDEAAELACRNPYANPRAIERDAIRALLQRAWQGTAPA</sequence>
<dbReference type="SUPFAM" id="SSF56796">
    <property type="entry name" value="Dehydroquinate synthase-like"/>
    <property type="match status" value="1"/>
</dbReference>
<evidence type="ECO:0000256" key="2">
    <source>
        <dbReference type="ARBA" id="ARBA00023002"/>
    </source>
</evidence>
<evidence type="ECO:0000256" key="3">
    <source>
        <dbReference type="ARBA" id="ARBA00023027"/>
    </source>
</evidence>
<dbReference type="Gene3D" id="1.20.1090.10">
    <property type="entry name" value="Dehydroquinate synthase-like - alpha domain"/>
    <property type="match status" value="1"/>
</dbReference>
<reference evidence="6 7" key="1">
    <citation type="submission" date="2024-01" db="EMBL/GenBank/DDBJ databases">
        <title>The diversity of rhizobia nodulating Mimosa spp. in eleven states of Brazil covering several biomes is determined by host plant, location, and edaphic factors.</title>
        <authorList>
            <person name="Rouws L."/>
            <person name="Barauna A."/>
            <person name="Beukes C."/>
            <person name="De Faria S.M."/>
            <person name="Gross E."/>
            <person name="Dos Reis Junior F.B."/>
            <person name="Simon M."/>
            <person name="Maluk M."/>
            <person name="Odee D.W."/>
            <person name="Kenicer G."/>
            <person name="Young J.P.W."/>
            <person name="Reis V.M."/>
            <person name="Zilli J."/>
            <person name="James E.K."/>
        </authorList>
    </citation>
    <scope>NUCLEOTIDE SEQUENCE [LARGE SCALE GENOMIC DNA]</scope>
    <source>
        <strain evidence="6 7">JPY77</strain>
    </source>
</reference>
<dbReference type="InterPro" id="IPR034786">
    <property type="entry name" value="MAR"/>
</dbReference>
<keyword evidence="2 6" id="KW-0560">Oxidoreductase</keyword>
<dbReference type="PANTHER" id="PTHR11496">
    <property type="entry name" value="ALCOHOL DEHYDROGENASE"/>
    <property type="match status" value="1"/>
</dbReference>
<evidence type="ECO:0000313" key="7">
    <source>
        <dbReference type="Proteomes" id="UP001494588"/>
    </source>
</evidence>
<dbReference type="Pfam" id="PF25137">
    <property type="entry name" value="ADH_Fe_C"/>
    <property type="match status" value="1"/>
</dbReference>
<comment type="similarity">
    <text evidence="1">Belongs to the iron-containing alcohol dehydrogenase family.</text>
</comment>
<keyword evidence="3" id="KW-0520">NAD</keyword>
<dbReference type="PANTHER" id="PTHR11496:SF102">
    <property type="entry name" value="ALCOHOL DEHYDROGENASE 4"/>
    <property type="match status" value="1"/>
</dbReference>
<evidence type="ECO:0000259" key="4">
    <source>
        <dbReference type="Pfam" id="PF00465"/>
    </source>
</evidence>
<dbReference type="Gene3D" id="3.40.50.1970">
    <property type="match status" value="1"/>
</dbReference>
<keyword evidence="7" id="KW-1185">Reference proteome</keyword>
<feature type="domain" description="Alcohol dehydrogenase iron-type/glycerol dehydrogenase GldA" evidence="4">
    <location>
        <begin position="10"/>
        <end position="153"/>
    </location>
</feature>
<name>A0ABU9Q877_9BURK</name>
<comment type="caution">
    <text evidence="6">The sequence shown here is derived from an EMBL/GenBank/DDBJ whole genome shotgun (WGS) entry which is preliminary data.</text>
</comment>
<dbReference type="InterPro" id="IPR039697">
    <property type="entry name" value="Alcohol_dehydrogenase_Fe"/>
</dbReference>
<accession>A0ABU9Q877</accession>
<dbReference type="GO" id="GO:0018506">
    <property type="term" value="F:maleylacetate reductase activity"/>
    <property type="evidence" value="ECO:0007669"/>
    <property type="project" value="UniProtKB-EC"/>
</dbReference>
<dbReference type="InterPro" id="IPR056798">
    <property type="entry name" value="ADH_Fe_C"/>
</dbReference>
<organism evidence="6 7">
    <name type="scientific">Paraburkholderia sabiae</name>
    <dbReference type="NCBI Taxonomy" id="273251"/>
    <lineage>
        <taxon>Bacteria</taxon>
        <taxon>Pseudomonadati</taxon>
        <taxon>Pseudomonadota</taxon>
        <taxon>Betaproteobacteria</taxon>
        <taxon>Burkholderiales</taxon>
        <taxon>Burkholderiaceae</taxon>
        <taxon>Paraburkholderia</taxon>
    </lineage>
</organism>
<feature type="domain" description="Fe-containing alcohol dehydrogenase-like C-terminal" evidence="5">
    <location>
        <begin position="165"/>
        <end position="349"/>
    </location>
</feature>
<gene>
    <name evidence="6" type="ORF">V4C55_07290</name>
</gene>
<dbReference type="CDD" id="cd08177">
    <property type="entry name" value="MAR"/>
    <property type="match status" value="1"/>
</dbReference>
<dbReference type="EC" id="1.3.1.32" evidence="6"/>
<dbReference type="InterPro" id="IPR001670">
    <property type="entry name" value="ADH_Fe/GldA"/>
</dbReference>
<dbReference type="RefSeq" id="WP_201649816.1">
    <property type="nucleotide sequence ID" value="NZ_CAJHCS010000006.1"/>
</dbReference>
<dbReference type="Pfam" id="PF00465">
    <property type="entry name" value="Fe-ADH"/>
    <property type="match status" value="1"/>
</dbReference>
<proteinExistence type="inferred from homology"/>
<evidence type="ECO:0000256" key="1">
    <source>
        <dbReference type="ARBA" id="ARBA00007358"/>
    </source>
</evidence>